<dbReference type="Proteomes" id="UP000270866">
    <property type="component" value="Chromosome 4"/>
</dbReference>
<comment type="caution">
    <text evidence="1">The sequence shown here is derived from an EMBL/GenBank/DDBJ whole genome shotgun (WGS) entry which is preliminary data.</text>
</comment>
<name>A0A3L6NZK6_FUSOX</name>
<organism evidence="1 2">
    <name type="scientific">Fusarium oxysporum f. sp. cepae</name>
    <dbReference type="NCBI Taxonomy" id="396571"/>
    <lineage>
        <taxon>Eukaryota</taxon>
        <taxon>Fungi</taxon>
        <taxon>Dikarya</taxon>
        <taxon>Ascomycota</taxon>
        <taxon>Pezizomycotina</taxon>
        <taxon>Sordariomycetes</taxon>
        <taxon>Hypocreomycetidae</taxon>
        <taxon>Hypocreales</taxon>
        <taxon>Nectriaceae</taxon>
        <taxon>Fusarium</taxon>
        <taxon>Fusarium oxysporum species complex</taxon>
    </lineage>
</organism>
<evidence type="ECO:0000313" key="2">
    <source>
        <dbReference type="Proteomes" id="UP000270866"/>
    </source>
</evidence>
<dbReference type="EMBL" id="MRCU01000002">
    <property type="protein sequence ID" value="RKK25023.1"/>
    <property type="molecule type" value="Genomic_DNA"/>
</dbReference>
<sequence length="64" mass="7769">MRAVEFRIRGWKTRRGSPQEDPWWSSKQQMRSYSQLITSYNTTELRMCTEPCIIRVHYKTSENL</sequence>
<reference evidence="1 2" key="1">
    <citation type="journal article" date="2018" name="Sci. Rep.">
        <title>Characterisation of pathogen-specific regions and novel effector candidates in Fusarium oxysporum f. sp. cepae.</title>
        <authorList>
            <person name="Armitage A.D."/>
            <person name="Taylor A."/>
            <person name="Sobczyk M.K."/>
            <person name="Baxter L."/>
            <person name="Greenfield B.P."/>
            <person name="Bates H.J."/>
            <person name="Wilson F."/>
            <person name="Jackson A.C."/>
            <person name="Ott S."/>
            <person name="Harrison R.J."/>
            <person name="Clarkson J.P."/>
        </authorList>
    </citation>
    <scope>NUCLEOTIDE SEQUENCE [LARGE SCALE GENOMIC DNA]</scope>
    <source>
        <strain evidence="1 2">FoC_Fus2</strain>
    </source>
</reference>
<proteinExistence type="predicted"/>
<dbReference type="AlphaFoldDB" id="A0A3L6NZK6"/>
<protein>
    <submittedName>
        <fullName evidence="1">Uncharacterized protein</fullName>
    </submittedName>
</protein>
<evidence type="ECO:0000313" key="1">
    <source>
        <dbReference type="EMBL" id="RKK25023.1"/>
    </source>
</evidence>
<accession>A0A3L6NZK6</accession>
<gene>
    <name evidence="1" type="ORF">BFJ65_g2941</name>
</gene>